<dbReference type="PROSITE" id="PS51257">
    <property type="entry name" value="PROKAR_LIPOPROTEIN"/>
    <property type="match status" value="1"/>
</dbReference>
<dbReference type="SMART" id="SM00909">
    <property type="entry name" value="Germane"/>
    <property type="match status" value="1"/>
</dbReference>
<name>A0ABS1JEM0_9BACL</name>
<organism evidence="4 5">
    <name type="scientific">Tumebacillus amylolyticus</name>
    <dbReference type="NCBI Taxonomy" id="2801339"/>
    <lineage>
        <taxon>Bacteria</taxon>
        <taxon>Bacillati</taxon>
        <taxon>Bacillota</taxon>
        <taxon>Bacilli</taxon>
        <taxon>Bacillales</taxon>
        <taxon>Alicyclobacillaceae</taxon>
        <taxon>Tumebacillus</taxon>
    </lineage>
</organism>
<feature type="signal peptide" evidence="2">
    <location>
        <begin position="1"/>
        <end position="26"/>
    </location>
</feature>
<gene>
    <name evidence="4" type="ORF">JJB07_19050</name>
</gene>
<dbReference type="EMBL" id="JAEQNB010000006">
    <property type="protein sequence ID" value="MBL0388709.1"/>
    <property type="molecule type" value="Genomic_DNA"/>
</dbReference>
<feature type="region of interest" description="Disordered" evidence="1">
    <location>
        <begin position="21"/>
        <end position="64"/>
    </location>
</feature>
<evidence type="ECO:0000256" key="2">
    <source>
        <dbReference type="SAM" id="SignalP"/>
    </source>
</evidence>
<dbReference type="Pfam" id="PF10646">
    <property type="entry name" value="Germane"/>
    <property type="match status" value="1"/>
</dbReference>
<keyword evidence="5" id="KW-1185">Reference proteome</keyword>
<dbReference type="InterPro" id="IPR019606">
    <property type="entry name" value="GerMN"/>
</dbReference>
<keyword evidence="2" id="KW-0732">Signal</keyword>
<comment type="caution">
    <text evidence="4">The sequence shown here is derived from an EMBL/GenBank/DDBJ whole genome shotgun (WGS) entry which is preliminary data.</text>
</comment>
<feature type="compositionally biased region" description="Pro residues" evidence="1">
    <location>
        <begin position="47"/>
        <end position="60"/>
    </location>
</feature>
<feature type="domain" description="GerMN" evidence="3">
    <location>
        <begin position="99"/>
        <end position="186"/>
    </location>
</feature>
<feature type="chain" id="PRO_5045210481" evidence="2">
    <location>
        <begin position="27"/>
        <end position="196"/>
    </location>
</feature>
<feature type="compositionally biased region" description="Polar residues" evidence="1">
    <location>
        <begin position="33"/>
        <end position="45"/>
    </location>
</feature>
<sequence length="196" mass="20973">MKKWNWVLPLLVAVALTGCGSQTSSVKDGHPPDTTTQPPASNSAVVPNPPPTQTTPPPKADVPDQDKVQVAVYKSDANATKLVKETATIAKMSSDSKRAAVIFGLLKEGNPSTKTIATVPAKVELLSATVEGGTLTLNFNDEATRLQGSTTETMFVDAVNKTMFDDFQNVTKIKYQINGKDAEVLTQLVVKDGFKR</sequence>
<dbReference type="Proteomes" id="UP000602284">
    <property type="component" value="Unassembled WGS sequence"/>
</dbReference>
<proteinExistence type="predicted"/>
<evidence type="ECO:0000259" key="3">
    <source>
        <dbReference type="SMART" id="SM00909"/>
    </source>
</evidence>
<accession>A0ABS1JEM0</accession>
<evidence type="ECO:0000313" key="4">
    <source>
        <dbReference type="EMBL" id="MBL0388709.1"/>
    </source>
</evidence>
<reference evidence="4 5" key="1">
    <citation type="submission" date="2021-01" db="EMBL/GenBank/DDBJ databases">
        <title>Tumebacillus sp. strain ITR2 16S ribosomal RNA gene Genome sequencing and assembly.</title>
        <authorList>
            <person name="Kang M."/>
        </authorList>
    </citation>
    <scope>NUCLEOTIDE SEQUENCE [LARGE SCALE GENOMIC DNA]</scope>
    <source>
        <strain evidence="4 5">ITR2</strain>
    </source>
</reference>
<dbReference type="RefSeq" id="WP_201637660.1">
    <property type="nucleotide sequence ID" value="NZ_JAEQNB010000006.1"/>
</dbReference>
<protein>
    <submittedName>
        <fullName evidence="4">GerMN domain-containing protein</fullName>
    </submittedName>
</protein>
<evidence type="ECO:0000313" key="5">
    <source>
        <dbReference type="Proteomes" id="UP000602284"/>
    </source>
</evidence>
<evidence type="ECO:0000256" key="1">
    <source>
        <dbReference type="SAM" id="MobiDB-lite"/>
    </source>
</evidence>